<sequence>MLDPCAETLDAVATTPTAASTAEMESAASMRIEILACLMVAFRRVWSYISALSTKGNVKLH</sequence>
<gene>
    <name evidence="1" type="ORF">UFOPK2766_02391</name>
</gene>
<organism evidence="1">
    <name type="scientific">freshwater metagenome</name>
    <dbReference type="NCBI Taxonomy" id="449393"/>
    <lineage>
        <taxon>unclassified sequences</taxon>
        <taxon>metagenomes</taxon>
        <taxon>ecological metagenomes</taxon>
    </lineage>
</organism>
<protein>
    <submittedName>
        <fullName evidence="1">Unannotated protein</fullName>
    </submittedName>
</protein>
<reference evidence="1" key="1">
    <citation type="submission" date="2020-05" db="EMBL/GenBank/DDBJ databases">
        <authorList>
            <person name="Chiriac C."/>
            <person name="Salcher M."/>
            <person name="Ghai R."/>
            <person name="Kavagutti S V."/>
        </authorList>
    </citation>
    <scope>NUCLEOTIDE SEQUENCE</scope>
</reference>
<dbReference type="AlphaFoldDB" id="A0A6J6UV84"/>
<proteinExistence type="predicted"/>
<evidence type="ECO:0000313" key="1">
    <source>
        <dbReference type="EMBL" id="CAB4763831.1"/>
    </source>
</evidence>
<accession>A0A6J6UV84</accession>
<name>A0A6J6UV84_9ZZZZ</name>
<dbReference type="EMBL" id="CAEZYU010000194">
    <property type="protein sequence ID" value="CAB4763831.1"/>
    <property type="molecule type" value="Genomic_DNA"/>
</dbReference>